<accession>A0A918VP87</accession>
<keyword evidence="2" id="KW-1185">Reference proteome</keyword>
<comment type="caution">
    <text evidence="1">The sequence shown here is derived from an EMBL/GenBank/DDBJ whole genome shotgun (WGS) entry which is preliminary data.</text>
</comment>
<reference evidence="1" key="2">
    <citation type="submission" date="2020-09" db="EMBL/GenBank/DDBJ databases">
        <authorList>
            <person name="Sun Q."/>
            <person name="Kim S."/>
        </authorList>
    </citation>
    <scope>NUCLEOTIDE SEQUENCE</scope>
    <source>
        <strain evidence="1">KCTC 32437</strain>
    </source>
</reference>
<gene>
    <name evidence="1" type="ORF">GCM10007989_03360</name>
</gene>
<proteinExistence type="predicted"/>
<sequence length="101" mass="11082">MNVSAHTTMLCSHCYTAFRVPAWRVASGSSVECRNCGGIIVISSALPEHSSVIADASDARKSFRKRRRSYESHHLSNAALLARLDQIAERLDKLATTHPTS</sequence>
<dbReference type="Proteomes" id="UP000646579">
    <property type="component" value="Unassembled WGS sequence"/>
</dbReference>
<dbReference type="AlphaFoldDB" id="A0A918VP87"/>
<reference evidence="1" key="1">
    <citation type="journal article" date="2014" name="Int. J. Syst. Evol. Microbiol.">
        <title>Complete genome sequence of Corynebacterium casei LMG S-19264T (=DSM 44701T), isolated from a smear-ripened cheese.</title>
        <authorList>
            <consortium name="US DOE Joint Genome Institute (JGI-PGF)"/>
            <person name="Walter F."/>
            <person name="Albersmeier A."/>
            <person name="Kalinowski J."/>
            <person name="Ruckert C."/>
        </authorList>
    </citation>
    <scope>NUCLEOTIDE SEQUENCE</scope>
    <source>
        <strain evidence="1">KCTC 32437</strain>
    </source>
</reference>
<organism evidence="1 2">
    <name type="scientific">Devosia pacifica</name>
    <dbReference type="NCBI Taxonomy" id="1335967"/>
    <lineage>
        <taxon>Bacteria</taxon>
        <taxon>Pseudomonadati</taxon>
        <taxon>Pseudomonadota</taxon>
        <taxon>Alphaproteobacteria</taxon>
        <taxon>Hyphomicrobiales</taxon>
        <taxon>Devosiaceae</taxon>
        <taxon>Devosia</taxon>
    </lineage>
</organism>
<dbReference type="EMBL" id="BMZE01000001">
    <property type="protein sequence ID" value="GHA12245.1"/>
    <property type="molecule type" value="Genomic_DNA"/>
</dbReference>
<name>A0A918VP87_9HYPH</name>
<evidence type="ECO:0000313" key="1">
    <source>
        <dbReference type="EMBL" id="GHA12245.1"/>
    </source>
</evidence>
<protein>
    <submittedName>
        <fullName evidence="1">Uncharacterized protein</fullName>
    </submittedName>
</protein>
<evidence type="ECO:0000313" key="2">
    <source>
        <dbReference type="Proteomes" id="UP000646579"/>
    </source>
</evidence>